<dbReference type="PANTHER" id="PTHR11705">
    <property type="entry name" value="PROTEASE FAMILY M14 CARBOXYPEPTIDASE A,B"/>
    <property type="match status" value="1"/>
</dbReference>
<proteinExistence type="inferred from homology"/>
<dbReference type="InterPro" id="IPR000834">
    <property type="entry name" value="Peptidase_M14"/>
</dbReference>
<protein>
    <recommendedName>
        <fullName evidence="8">Peptidase M14 domain-containing protein</fullName>
    </recommendedName>
</protein>
<evidence type="ECO:0000256" key="7">
    <source>
        <dbReference type="PROSITE-ProRule" id="PRU01379"/>
    </source>
</evidence>
<evidence type="ECO:0000256" key="3">
    <source>
        <dbReference type="ARBA" id="ARBA00022670"/>
    </source>
</evidence>
<dbReference type="PANTHER" id="PTHR11705:SF143">
    <property type="entry name" value="SLL0236 PROTEIN"/>
    <property type="match status" value="1"/>
</dbReference>
<dbReference type="CDD" id="cd06239">
    <property type="entry name" value="M14-like"/>
    <property type="match status" value="1"/>
</dbReference>
<evidence type="ECO:0000256" key="5">
    <source>
        <dbReference type="ARBA" id="ARBA00022833"/>
    </source>
</evidence>
<feature type="domain" description="Peptidase M14" evidence="8">
    <location>
        <begin position="71"/>
        <end position="327"/>
    </location>
</feature>
<comment type="similarity">
    <text evidence="2 7">Belongs to the peptidase M14 family.</text>
</comment>
<organism evidence="9 10">
    <name type="scientific">Archangium gephyra</name>
    <dbReference type="NCBI Taxonomy" id="48"/>
    <lineage>
        <taxon>Bacteria</taxon>
        <taxon>Pseudomonadati</taxon>
        <taxon>Myxococcota</taxon>
        <taxon>Myxococcia</taxon>
        <taxon>Myxococcales</taxon>
        <taxon>Cystobacterineae</taxon>
        <taxon>Archangiaceae</taxon>
        <taxon>Archangium</taxon>
    </lineage>
</organism>
<dbReference type="SUPFAM" id="SSF53187">
    <property type="entry name" value="Zn-dependent exopeptidases"/>
    <property type="match status" value="1"/>
</dbReference>
<comment type="cofactor">
    <cofactor evidence="1">
        <name>Zn(2+)</name>
        <dbReference type="ChEBI" id="CHEBI:29105"/>
    </cofactor>
</comment>
<reference evidence="9 10" key="1">
    <citation type="submission" date="2015-05" db="EMBL/GenBank/DDBJ databases">
        <title>Genome assembly of Archangium gephyra DSM 2261.</title>
        <authorList>
            <person name="Sharma G."/>
            <person name="Subramanian S."/>
        </authorList>
    </citation>
    <scope>NUCLEOTIDE SEQUENCE [LARGE SCALE GENOMIC DNA]</scope>
    <source>
        <strain evidence="9 10">DSM 2261</strain>
    </source>
</reference>
<dbReference type="GO" id="GO:0008270">
    <property type="term" value="F:zinc ion binding"/>
    <property type="evidence" value="ECO:0007669"/>
    <property type="project" value="InterPro"/>
</dbReference>
<dbReference type="Gene3D" id="3.40.630.10">
    <property type="entry name" value="Zn peptidases"/>
    <property type="match status" value="1"/>
</dbReference>
<accession>A0AAC8Q7H2</accession>
<keyword evidence="6" id="KW-0482">Metalloprotease</keyword>
<dbReference type="AlphaFoldDB" id="A0AAC8Q7H2"/>
<keyword evidence="5" id="KW-0862">Zinc</keyword>
<dbReference type="Proteomes" id="UP000035579">
    <property type="component" value="Chromosome"/>
</dbReference>
<dbReference type="GO" id="GO:0004181">
    <property type="term" value="F:metallocarboxypeptidase activity"/>
    <property type="evidence" value="ECO:0007669"/>
    <property type="project" value="InterPro"/>
</dbReference>
<evidence type="ECO:0000256" key="2">
    <source>
        <dbReference type="ARBA" id="ARBA00005988"/>
    </source>
</evidence>
<dbReference type="GO" id="GO:0006508">
    <property type="term" value="P:proteolysis"/>
    <property type="evidence" value="ECO:0007669"/>
    <property type="project" value="UniProtKB-KW"/>
</dbReference>
<keyword evidence="4" id="KW-0378">Hydrolase</keyword>
<evidence type="ECO:0000259" key="8">
    <source>
        <dbReference type="PROSITE" id="PS52035"/>
    </source>
</evidence>
<dbReference type="GO" id="GO:0005615">
    <property type="term" value="C:extracellular space"/>
    <property type="evidence" value="ECO:0007669"/>
    <property type="project" value="TreeGrafter"/>
</dbReference>
<name>A0AAC8Q7H2_9BACT</name>
<gene>
    <name evidence="9" type="ORF">AA314_03887</name>
</gene>
<dbReference type="EMBL" id="CP011509">
    <property type="protein sequence ID" value="AKJ02261.1"/>
    <property type="molecule type" value="Genomic_DNA"/>
</dbReference>
<dbReference type="SMART" id="SM00631">
    <property type="entry name" value="Zn_pept"/>
    <property type="match status" value="1"/>
</dbReference>
<evidence type="ECO:0000256" key="6">
    <source>
        <dbReference type="ARBA" id="ARBA00023049"/>
    </source>
</evidence>
<dbReference type="PROSITE" id="PS52035">
    <property type="entry name" value="PEPTIDASE_M14"/>
    <property type="match status" value="1"/>
</dbReference>
<evidence type="ECO:0000313" key="9">
    <source>
        <dbReference type="EMBL" id="AKJ02261.1"/>
    </source>
</evidence>
<evidence type="ECO:0000256" key="1">
    <source>
        <dbReference type="ARBA" id="ARBA00001947"/>
    </source>
</evidence>
<dbReference type="Pfam" id="PF00246">
    <property type="entry name" value="Peptidase_M14"/>
    <property type="match status" value="1"/>
</dbReference>
<keyword evidence="3" id="KW-0645">Protease</keyword>
<sequence>MVLSPVPPRTIKGRRLGYSPPAHAMMTALILSALLASTPASPRLSRNDVPGPQALTKLWEQVHAKELPLPPLVRHSHVEKQLKRLRETAPELFQLEVVGQSVEGRALYHVSLGTGPRHVLLWSQMHGDEPTATTALLDFLEYLRTHREEPWVARILSELTLHAVPMINPDGAERYQRRNAQGIDINRDALALQTPEARTLKALRDRLKPFIGFNLHNQSWRHAVGNTGRPASISLLAAAFDEARSDNPGRVLAKKVCAVIRDALEPLAPGQVGRYDDSFEVRAFGDNMTRWGTPSVLIETGPWPSRTPDAPLIQLNFVALATALDALASGKAEKAEVARYESIPENDSTGLVYLMLKGVGLFGADGKPFTADVGISVTRTVRDNGQGPALALVGKVDELGDLRVLGALETVDGSGLFAVPLSATAKEGDTLQLSQPKQHTVQTGQPAELMLLKPLEKASTYRIERIIRFER</sequence>
<feature type="active site" description="Proton donor/acceptor" evidence="7">
    <location>
        <position position="299"/>
    </location>
</feature>
<evidence type="ECO:0000256" key="4">
    <source>
        <dbReference type="ARBA" id="ARBA00022801"/>
    </source>
</evidence>
<dbReference type="KEGG" id="age:AA314_03887"/>
<evidence type="ECO:0000313" key="10">
    <source>
        <dbReference type="Proteomes" id="UP000035579"/>
    </source>
</evidence>